<dbReference type="SMART" id="SM00906">
    <property type="entry name" value="Fungal_trans"/>
    <property type="match status" value="1"/>
</dbReference>
<dbReference type="InterPro" id="IPR051430">
    <property type="entry name" value="Fungal_TF_Env_Response"/>
</dbReference>
<keyword evidence="2" id="KW-0862">Zinc</keyword>
<dbReference type="CDD" id="cd12148">
    <property type="entry name" value="fungal_TF_MHR"/>
    <property type="match status" value="1"/>
</dbReference>
<dbReference type="InterPro" id="IPR001138">
    <property type="entry name" value="Zn2Cys6_DnaBD"/>
</dbReference>
<dbReference type="Pfam" id="PF04082">
    <property type="entry name" value="Fungal_trans"/>
    <property type="match status" value="1"/>
</dbReference>
<dbReference type="AlphaFoldDB" id="A0A1R3RX00"/>
<dbReference type="GO" id="GO:0008270">
    <property type="term" value="F:zinc ion binding"/>
    <property type="evidence" value="ECO:0007669"/>
    <property type="project" value="InterPro"/>
</dbReference>
<dbReference type="EMBL" id="KV907495">
    <property type="protein sequence ID" value="OOF99008.1"/>
    <property type="molecule type" value="Genomic_DNA"/>
</dbReference>
<keyword evidence="4" id="KW-0238">DNA-binding</keyword>
<evidence type="ECO:0000313" key="10">
    <source>
        <dbReference type="Proteomes" id="UP000188318"/>
    </source>
</evidence>
<keyword evidence="6" id="KW-0539">Nucleus</keyword>
<evidence type="ECO:0000256" key="4">
    <source>
        <dbReference type="ARBA" id="ARBA00023125"/>
    </source>
</evidence>
<dbReference type="GO" id="GO:0005634">
    <property type="term" value="C:nucleus"/>
    <property type="evidence" value="ECO:0007669"/>
    <property type="project" value="TreeGrafter"/>
</dbReference>
<evidence type="ECO:0000256" key="6">
    <source>
        <dbReference type="ARBA" id="ARBA00023242"/>
    </source>
</evidence>
<dbReference type="STRING" id="602072.A0A1R3RX00"/>
<evidence type="ECO:0000256" key="2">
    <source>
        <dbReference type="ARBA" id="ARBA00022833"/>
    </source>
</evidence>
<accession>A0A1R3RX00</accession>
<evidence type="ECO:0000259" key="8">
    <source>
        <dbReference type="PROSITE" id="PS50048"/>
    </source>
</evidence>
<dbReference type="Pfam" id="PF00172">
    <property type="entry name" value="Zn_clus"/>
    <property type="match status" value="1"/>
</dbReference>
<keyword evidence="5" id="KW-0804">Transcription</keyword>
<dbReference type="CDD" id="cd00067">
    <property type="entry name" value="GAL4"/>
    <property type="match status" value="1"/>
</dbReference>
<dbReference type="PROSITE" id="PS50048">
    <property type="entry name" value="ZN2_CY6_FUNGAL_2"/>
    <property type="match status" value="1"/>
</dbReference>
<dbReference type="PANTHER" id="PTHR31944:SF130">
    <property type="entry name" value="ZN(II)2CYS6 TRANSCRIPTION FACTO (EUROFUNG)"/>
    <property type="match status" value="1"/>
</dbReference>
<evidence type="ECO:0000256" key="7">
    <source>
        <dbReference type="SAM" id="MobiDB-lite"/>
    </source>
</evidence>
<dbReference type="InterPro" id="IPR007219">
    <property type="entry name" value="XnlR_reg_dom"/>
</dbReference>
<dbReference type="VEuPathDB" id="FungiDB:ASPCADRAFT_162906"/>
<feature type="domain" description="Zn(2)-C6 fungal-type" evidence="8">
    <location>
        <begin position="29"/>
        <end position="61"/>
    </location>
</feature>
<dbReference type="OMA" id="VYNQEMR"/>
<dbReference type="SMART" id="SM00066">
    <property type="entry name" value="GAL4"/>
    <property type="match status" value="1"/>
</dbReference>
<sequence>MSSHPKPRRFPSPKPSPRDSKRRKRKTLSCYDCRRRKLKCDRELPACSRCRNAGQAHSCSYDEPTDVLRHPSPTSTCYTPAPQEAVAVARLPHGRASGVASSSLEATPNAGTWQLLGAASSATGTNEQRPAIRSGVGTGLRVVSGGDGEQQGGAETEATIFRGQNFMTQYYGSSNPISLISHFQELRTFMKETIMQRTSLPTLQRELKALQVKWKTARSELVPKSEWELFGLLPDQETIDGHVRVYFETFESLYRILHYPSFAKEYETFRGDWRAAKPAFVVLVLLMMASVSCISDDGQTQYIGESSMGRERAALWIEASEWWLSCQSQKHVYLAIWQIRCLLVLAKQVNVVKKKPAWTVAGTLVRTAMSAGFHRDPKMLGERVSAFDQEMRRRLWATMLELELQASTERGMPSAMTGITSDSRTLLNVDDEDLVVEGVSLPESKPWEVYTKCSFLHISAATFSLRTSINSKVNDIGSRWTYDEVMDEEEKVTNELRRLPNWADHGCSEMARTLLEIQLRHCLIMLHAPFARQAESNPRYTLSKMVCFNAACEIIEKHYQLSKSGNHALLLLRVDHFRAALMICHNLYISATIQSNLLLGSNSNTLLQYVNSALDLFSQRITRLGTGYTCHWYISAAYTFLQLVLSPTDQTARKEEAIERVVRQYHRILAHQEDLHKAKEVLFPLRPDQMTAPDDWGHAATDMANMSFIDPNIGQDGFENPELALGEFFFGNPSAWTFDNLWSLE</sequence>
<dbReference type="Proteomes" id="UP000188318">
    <property type="component" value="Unassembled WGS sequence"/>
</dbReference>
<dbReference type="Gene3D" id="4.10.240.10">
    <property type="entry name" value="Zn(2)-C6 fungal-type DNA-binding domain"/>
    <property type="match status" value="1"/>
</dbReference>
<feature type="region of interest" description="Disordered" evidence="7">
    <location>
        <begin position="1"/>
        <end position="26"/>
    </location>
</feature>
<keyword evidence="1" id="KW-0479">Metal-binding</keyword>
<dbReference type="SUPFAM" id="SSF57701">
    <property type="entry name" value="Zn2/Cys6 DNA-binding domain"/>
    <property type="match status" value="1"/>
</dbReference>
<dbReference type="InterPro" id="IPR036864">
    <property type="entry name" value="Zn2-C6_fun-type_DNA-bd_sf"/>
</dbReference>
<dbReference type="PANTHER" id="PTHR31944">
    <property type="entry name" value="HEME-RESPONSIVE ZINC FINGER TRANSCRIPTION FACTOR HAP1"/>
    <property type="match status" value="1"/>
</dbReference>
<dbReference type="PROSITE" id="PS00463">
    <property type="entry name" value="ZN2_CY6_FUNGAL_1"/>
    <property type="match status" value="1"/>
</dbReference>
<reference evidence="10" key="1">
    <citation type="journal article" date="2017" name="Genome Biol.">
        <title>Comparative genomics reveals high biological diversity and specific adaptations in the industrially and medically important fungal genus Aspergillus.</title>
        <authorList>
            <person name="de Vries R.P."/>
            <person name="Riley R."/>
            <person name="Wiebenga A."/>
            <person name="Aguilar-Osorio G."/>
            <person name="Amillis S."/>
            <person name="Uchima C.A."/>
            <person name="Anderluh G."/>
            <person name="Asadollahi M."/>
            <person name="Askin M."/>
            <person name="Barry K."/>
            <person name="Battaglia E."/>
            <person name="Bayram O."/>
            <person name="Benocci T."/>
            <person name="Braus-Stromeyer S.A."/>
            <person name="Caldana C."/>
            <person name="Canovas D."/>
            <person name="Cerqueira G.C."/>
            <person name="Chen F."/>
            <person name="Chen W."/>
            <person name="Choi C."/>
            <person name="Clum A."/>
            <person name="Dos Santos R.A."/>
            <person name="Damasio A.R."/>
            <person name="Diallinas G."/>
            <person name="Emri T."/>
            <person name="Fekete E."/>
            <person name="Flipphi M."/>
            <person name="Freyberg S."/>
            <person name="Gallo A."/>
            <person name="Gournas C."/>
            <person name="Habgood R."/>
            <person name="Hainaut M."/>
            <person name="Harispe M.L."/>
            <person name="Henrissat B."/>
            <person name="Hilden K.S."/>
            <person name="Hope R."/>
            <person name="Hossain A."/>
            <person name="Karabika E."/>
            <person name="Karaffa L."/>
            <person name="Karanyi Z."/>
            <person name="Krasevec N."/>
            <person name="Kuo A."/>
            <person name="Kusch H."/>
            <person name="LaButti K."/>
            <person name="Lagendijk E.L."/>
            <person name="Lapidus A."/>
            <person name="Levasseur A."/>
            <person name="Lindquist E."/>
            <person name="Lipzen A."/>
            <person name="Logrieco A.F."/>
            <person name="MacCabe A."/>
            <person name="Maekelae M.R."/>
            <person name="Malavazi I."/>
            <person name="Melin P."/>
            <person name="Meyer V."/>
            <person name="Mielnichuk N."/>
            <person name="Miskei M."/>
            <person name="Molnar A.P."/>
            <person name="Mule G."/>
            <person name="Ngan C.Y."/>
            <person name="Orejas M."/>
            <person name="Orosz E."/>
            <person name="Ouedraogo J.P."/>
            <person name="Overkamp K.M."/>
            <person name="Park H.-S."/>
            <person name="Perrone G."/>
            <person name="Piumi F."/>
            <person name="Punt P.J."/>
            <person name="Ram A.F."/>
            <person name="Ramon A."/>
            <person name="Rauscher S."/>
            <person name="Record E."/>
            <person name="Riano-Pachon D.M."/>
            <person name="Robert V."/>
            <person name="Roehrig J."/>
            <person name="Ruller R."/>
            <person name="Salamov A."/>
            <person name="Salih N.S."/>
            <person name="Samson R.A."/>
            <person name="Sandor E."/>
            <person name="Sanguinetti M."/>
            <person name="Schuetze T."/>
            <person name="Sepcic K."/>
            <person name="Shelest E."/>
            <person name="Sherlock G."/>
            <person name="Sophianopoulou V."/>
            <person name="Squina F.M."/>
            <person name="Sun H."/>
            <person name="Susca A."/>
            <person name="Todd R.B."/>
            <person name="Tsang A."/>
            <person name="Unkles S.E."/>
            <person name="van de Wiele N."/>
            <person name="van Rossen-Uffink D."/>
            <person name="Oliveira J.V."/>
            <person name="Vesth T.C."/>
            <person name="Visser J."/>
            <person name="Yu J.-H."/>
            <person name="Zhou M."/>
            <person name="Andersen M.R."/>
            <person name="Archer D.B."/>
            <person name="Baker S.E."/>
            <person name="Benoit I."/>
            <person name="Brakhage A.A."/>
            <person name="Braus G.H."/>
            <person name="Fischer R."/>
            <person name="Frisvad J.C."/>
            <person name="Goldman G.H."/>
            <person name="Houbraken J."/>
            <person name="Oakley B."/>
            <person name="Pocsi I."/>
            <person name="Scazzocchio C."/>
            <person name="Seiboth B."/>
            <person name="vanKuyk P.A."/>
            <person name="Wortman J."/>
            <person name="Dyer P.S."/>
            <person name="Grigoriev I.V."/>
        </authorList>
    </citation>
    <scope>NUCLEOTIDE SEQUENCE [LARGE SCALE GENOMIC DNA]</scope>
    <source>
        <strain evidence="10">ITEM 5010</strain>
    </source>
</reference>
<dbReference type="GO" id="GO:0001228">
    <property type="term" value="F:DNA-binding transcription activator activity, RNA polymerase II-specific"/>
    <property type="evidence" value="ECO:0007669"/>
    <property type="project" value="TreeGrafter"/>
</dbReference>
<dbReference type="GO" id="GO:0000978">
    <property type="term" value="F:RNA polymerase II cis-regulatory region sequence-specific DNA binding"/>
    <property type="evidence" value="ECO:0007669"/>
    <property type="project" value="TreeGrafter"/>
</dbReference>
<gene>
    <name evidence="9" type="ORF">ASPCADRAFT_162906</name>
</gene>
<dbReference type="OrthoDB" id="4236860at2759"/>
<keyword evidence="3" id="KW-0805">Transcription regulation</keyword>
<proteinExistence type="predicted"/>
<feature type="compositionally biased region" description="Basic residues" evidence="7">
    <location>
        <begin position="1"/>
        <end position="11"/>
    </location>
</feature>
<name>A0A1R3RX00_ASPC5</name>
<evidence type="ECO:0000313" key="9">
    <source>
        <dbReference type="EMBL" id="OOF99008.1"/>
    </source>
</evidence>
<keyword evidence="10" id="KW-1185">Reference proteome</keyword>
<organism evidence="9 10">
    <name type="scientific">Aspergillus carbonarius (strain ITEM 5010)</name>
    <dbReference type="NCBI Taxonomy" id="602072"/>
    <lineage>
        <taxon>Eukaryota</taxon>
        <taxon>Fungi</taxon>
        <taxon>Dikarya</taxon>
        <taxon>Ascomycota</taxon>
        <taxon>Pezizomycotina</taxon>
        <taxon>Eurotiomycetes</taxon>
        <taxon>Eurotiomycetidae</taxon>
        <taxon>Eurotiales</taxon>
        <taxon>Aspergillaceae</taxon>
        <taxon>Aspergillus</taxon>
        <taxon>Aspergillus subgen. Circumdati</taxon>
    </lineage>
</organism>
<protein>
    <recommendedName>
        <fullName evidence="8">Zn(2)-C6 fungal-type domain-containing protein</fullName>
    </recommendedName>
</protein>
<evidence type="ECO:0000256" key="5">
    <source>
        <dbReference type="ARBA" id="ARBA00023163"/>
    </source>
</evidence>
<evidence type="ECO:0000256" key="1">
    <source>
        <dbReference type="ARBA" id="ARBA00022723"/>
    </source>
</evidence>
<dbReference type="GO" id="GO:0006351">
    <property type="term" value="P:DNA-templated transcription"/>
    <property type="evidence" value="ECO:0007669"/>
    <property type="project" value="InterPro"/>
</dbReference>
<evidence type="ECO:0000256" key="3">
    <source>
        <dbReference type="ARBA" id="ARBA00023015"/>
    </source>
</evidence>